<dbReference type="AlphaFoldDB" id="E6WRY9"/>
<feature type="domain" description="Flavodoxin-like" evidence="6">
    <location>
        <begin position="84"/>
        <end position="220"/>
    </location>
</feature>
<keyword evidence="5" id="KW-0812">Transmembrane</keyword>
<sequence>MSSSPSSNRLALAGQLALLALLLGAAGLLLPLHGGDWWPAAPASGRAWAAVAIGAAWLLATLAFLRPARRAQSSAAAVDDGNAVLVAWASQTGFAGSLAERTASMLRAGGRDVVLLPLDEVDAARLAATRQALFVASTTGEGDPPDHALGFLQRMDADTDLSRLQYAVLALGDRSYSAFCAFGRQLDGWLRDRGARPLFDRVEVDNADEAALRQWQYGVGRIGGDPDSADWSAPAYVPWRLAARQLLNPGSQGGPAHALALQPASGALPDWQPGDIAEIGPRNAPAQVAAWLAEAGVDGTAVVETGDGSLPLADLLARSVLPDAGGARGLAPAVLAARLQQLPHRAYSIASIPAEGQLRLLVRETYREDGSPGLGSGWLCRHAPVGGNIDLRLRANPGFHPPAPESPLVLVGNGTGIAGLRAHLAARVAAGARRNWLLFGERNAACDLFFGEELRRWQAGGWLERMDLAFSREGDRAYVQDRLRAAGPVLAEWVDQGATVLVCGSADTMAPAVDAALADILGSGRRDALREQGRYRRDVY</sequence>
<dbReference type="PANTHER" id="PTHR19384">
    <property type="entry name" value="NITRIC OXIDE SYNTHASE-RELATED"/>
    <property type="match status" value="1"/>
</dbReference>
<keyword evidence="9" id="KW-1185">Reference proteome</keyword>
<feature type="domain" description="FAD-binding FR-type" evidence="7">
    <location>
        <begin position="234"/>
        <end position="402"/>
    </location>
</feature>
<accession>E6WRY9</accession>
<evidence type="ECO:0000313" key="9">
    <source>
        <dbReference type="Proteomes" id="UP000008632"/>
    </source>
</evidence>
<dbReference type="STRING" id="743721.Psesu_1088"/>
<dbReference type="RefSeq" id="WP_013534768.1">
    <property type="nucleotide sequence ID" value="NC_014924.1"/>
</dbReference>
<keyword evidence="2" id="KW-0288">FMN</keyword>
<dbReference type="InterPro" id="IPR017927">
    <property type="entry name" value="FAD-bd_FR_type"/>
</dbReference>
<dbReference type="InterPro" id="IPR001709">
    <property type="entry name" value="Flavoprot_Pyr_Nucl_cyt_Rdtase"/>
</dbReference>
<dbReference type="Gene3D" id="3.40.50.80">
    <property type="entry name" value="Nucleotide-binding domain of ferredoxin-NADP reductase (FNR) module"/>
    <property type="match status" value="1"/>
</dbReference>
<dbReference type="PROSITE" id="PS51384">
    <property type="entry name" value="FAD_FR"/>
    <property type="match status" value="1"/>
</dbReference>
<evidence type="ECO:0000256" key="4">
    <source>
        <dbReference type="ARBA" id="ARBA00023797"/>
    </source>
</evidence>
<dbReference type="GO" id="GO:0050660">
    <property type="term" value="F:flavin adenine dinucleotide binding"/>
    <property type="evidence" value="ECO:0007669"/>
    <property type="project" value="TreeGrafter"/>
</dbReference>
<dbReference type="PROSITE" id="PS50902">
    <property type="entry name" value="FLAVODOXIN_LIKE"/>
    <property type="match status" value="1"/>
</dbReference>
<evidence type="ECO:0000259" key="6">
    <source>
        <dbReference type="PROSITE" id="PS50902"/>
    </source>
</evidence>
<dbReference type="Gene3D" id="2.40.30.10">
    <property type="entry name" value="Translation factors"/>
    <property type="match status" value="1"/>
</dbReference>
<dbReference type="InterPro" id="IPR039261">
    <property type="entry name" value="FNR_nucleotide-bd"/>
</dbReference>
<protein>
    <recommendedName>
        <fullName evidence="4">NADPH--hemoprotein reductase</fullName>
        <ecNumber evidence="4">1.6.2.4</ecNumber>
    </recommendedName>
</protein>
<dbReference type="EC" id="1.6.2.4" evidence="4"/>
<feature type="transmembrane region" description="Helical" evidence="5">
    <location>
        <begin position="47"/>
        <end position="65"/>
    </location>
</feature>
<reference evidence="8 9" key="1">
    <citation type="submission" date="2011-01" db="EMBL/GenBank/DDBJ databases">
        <title>Complete sequence of Pseudoxanthomonas suwonensis 11-1.</title>
        <authorList>
            <consortium name="US DOE Joint Genome Institute"/>
            <person name="Lucas S."/>
            <person name="Copeland A."/>
            <person name="Lapidus A."/>
            <person name="Cheng J.-F."/>
            <person name="Goodwin L."/>
            <person name="Pitluck S."/>
            <person name="Teshima H."/>
            <person name="Detter J.C."/>
            <person name="Han C."/>
            <person name="Tapia R."/>
            <person name="Land M."/>
            <person name="Hauser L."/>
            <person name="Kyrpides N."/>
            <person name="Ivanova N."/>
            <person name="Ovchinnikova G."/>
            <person name="Siebers A.K."/>
            <person name="Allgaier M."/>
            <person name="Thelen M.P."/>
            <person name="Hugenholtz P."/>
            <person name="Gladden J."/>
            <person name="Woyke T."/>
        </authorList>
    </citation>
    <scope>NUCLEOTIDE SEQUENCE [LARGE SCALE GENOMIC DNA]</scope>
    <source>
        <strain evidence="9">11-1</strain>
    </source>
</reference>
<evidence type="ECO:0000256" key="1">
    <source>
        <dbReference type="ARBA" id="ARBA00022630"/>
    </source>
</evidence>
<dbReference type="eggNOG" id="COG0369">
    <property type="taxonomic scope" value="Bacteria"/>
</dbReference>
<dbReference type="GO" id="GO:0005829">
    <property type="term" value="C:cytosol"/>
    <property type="evidence" value="ECO:0007669"/>
    <property type="project" value="TreeGrafter"/>
</dbReference>
<keyword evidence="1" id="KW-0285">Flavoprotein</keyword>
<evidence type="ECO:0000259" key="7">
    <source>
        <dbReference type="PROSITE" id="PS51384"/>
    </source>
</evidence>
<dbReference type="InterPro" id="IPR001094">
    <property type="entry name" value="Flavdoxin-like"/>
</dbReference>
<dbReference type="SUPFAM" id="SSF63380">
    <property type="entry name" value="Riboflavin synthase domain-like"/>
    <property type="match status" value="1"/>
</dbReference>
<dbReference type="CDD" id="cd06200">
    <property type="entry name" value="SiR_like1"/>
    <property type="match status" value="1"/>
</dbReference>
<proteinExistence type="predicted"/>
<dbReference type="OrthoDB" id="9816402at2"/>
<dbReference type="InterPro" id="IPR017938">
    <property type="entry name" value="Riboflavin_synthase-like_b-brl"/>
</dbReference>
<dbReference type="PRINTS" id="PR00369">
    <property type="entry name" value="FLAVODOXIN"/>
</dbReference>
<dbReference type="Gene3D" id="3.40.50.360">
    <property type="match status" value="1"/>
</dbReference>
<organism evidence="8 9">
    <name type="scientific">Pseudoxanthomonas suwonensis (strain 11-1)</name>
    <dbReference type="NCBI Taxonomy" id="743721"/>
    <lineage>
        <taxon>Bacteria</taxon>
        <taxon>Pseudomonadati</taxon>
        <taxon>Pseudomonadota</taxon>
        <taxon>Gammaproteobacteria</taxon>
        <taxon>Lysobacterales</taxon>
        <taxon>Lysobacteraceae</taxon>
        <taxon>Pseudoxanthomonas</taxon>
    </lineage>
</organism>
<keyword evidence="3" id="KW-0813">Transport</keyword>
<dbReference type="GO" id="GO:0010181">
    <property type="term" value="F:FMN binding"/>
    <property type="evidence" value="ECO:0007669"/>
    <property type="project" value="InterPro"/>
</dbReference>
<dbReference type="Pfam" id="PF00175">
    <property type="entry name" value="NAD_binding_1"/>
    <property type="match status" value="1"/>
</dbReference>
<keyword evidence="3" id="KW-0249">Electron transport</keyword>
<dbReference type="PANTHER" id="PTHR19384:SF17">
    <property type="entry name" value="NADPH--CYTOCHROME P450 REDUCTASE"/>
    <property type="match status" value="1"/>
</dbReference>
<dbReference type="InterPro" id="IPR029039">
    <property type="entry name" value="Flavoprotein-like_sf"/>
</dbReference>
<gene>
    <name evidence="8" type="ordered locus">Psesu_1088</name>
</gene>
<dbReference type="InterPro" id="IPR001433">
    <property type="entry name" value="OxRdtase_FAD/NAD-bd"/>
</dbReference>
<evidence type="ECO:0000256" key="2">
    <source>
        <dbReference type="ARBA" id="ARBA00022643"/>
    </source>
</evidence>
<dbReference type="Proteomes" id="UP000008632">
    <property type="component" value="Chromosome"/>
</dbReference>
<dbReference type="Pfam" id="PF00258">
    <property type="entry name" value="Flavodoxin_1"/>
    <property type="match status" value="1"/>
</dbReference>
<evidence type="ECO:0000313" key="8">
    <source>
        <dbReference type="EMBL" id="ADV26938.1"/>
    </source>
</evidence>
<keyword evidence="5" id="KW-0472">Membrane</keyword>
<dbReference type="SUPFAM" id="SSF52218">
    <property type="entry name" value="Flavoproteins"/>
    <property type="match status" value="1"/>
</dbReference>
<name>E6WRY9_PSEUU</name>
<dbReference type="HOGENOM" id="CLU_001570_17_7_6"/>
<dbReference type="GO" id="GO:0003958">
    <property type="term" value="F:NADPH-hemoprotein reductase activity"/>
    <property type="evidence" value="ECO:0007669"/>
    <property type="project" value="UniProtKB-EC"/>
</dbReference>
<dbReference type="SUPFAM" id="SSF52343">
    <property type="entry name" value="Ferredoxin reductase-like, C-terminal NADP-linked domain"/>
    <property type="match status" value="1"/>
</dbReference>
<evidence type="ECO:0000256" key="3">
    <source>
        <dbReference type="ARBA" id="ARBA00022982"/>
    </source>
</evidence>
<dbReference type="PRINTS" id="PR00371">
    <property type="entry name" value="FPNCR"/>
</dbReference>
<keyword evidence="5" id="KW-1133">Transmembrane helix</keyword>
<dbReference type="KEGG" id="psu:Psesu_1088"/>
<evidence type="ECO:0000256" key="5">
    <source>
        <dbReference type="SAM" id="Phobius"/>
    </source>
</evidence>
<dbReference type="EMBL" id="CP002446">
    <property type="protein sequence ID" value="ADV26938.1"/>
    <property type="molecule type" value="Genomic_DNA"/>
</dbReference>
<dbReference type="InterPro" id="IPR008254">
    <property type="entry name" value="Flavodoxin/NO_synth"/>
</dbReference>